<accession>A0A194VLB8</accession>
<organism evidence="8 9">
    <name type="scientific">Cytospora mali</name>
    <name type="common">Apple Valsa canker fungus</name>
    <name type="synonym">Valsa mali</name>
    <dbReference type="NCBI Taxonomy" id="578113"/>
    <lineage>
        <taxon>Eukaryota</taxon>
        <taxon>Fungi</taxon>
        <taxon>Dikarya</taxon>
        <taxon>Ascomycota</taxon>
        <taxon>Pezizomycotina</taxon>
        <taxon>Sordariomycetes</taxon>
        <taxon>Sordariomycetidae</taxon>
        <taxon>Diaporthales</taxon>
        <taxon>Cytosporaceae</taxon>
        <taxon>Cytospora</taxon>
    </lineage>
</organism>
<evidence type="ECO:0000313" key="9">
    <source>
        <dbReference type="Proteomes" id="UP000078559"/>
    </source>
</evidence>
<comment type="cofactor">
    <cofactor evidence="1">
        <name>FMN</name>
        <dbReference type="ChEBI" id="CHEBI:58210"/>
    </cofactor>
</comment>
<evidence type="ECO:0000313" key="8">
    <source>
        <dbReference type="EMBL" id="KUI64655.1"/>
    </source>
</evidence>
<dbReference type="AlphaFoldDB" id="A0A194VLB8"/>
<keyword evidence="5" id="KW-0560">Oxidoreductase</keyword>
<keyword evidence="3" id="KW-0288">FMN</keyword>
<gene>
    <name evidence="8" type="ORF">VM1G_00772</name>
</gene>
<evidence type="ECO:0000256" key="6">
    <source>
        <dbReference type="SAM" id="MobiDB-lite"/>
    </source>
</evidence>
<evidence type="ECO:0000256" key="2">
    <source>
        <dbReference type="ARBA" id="ARBA00022630"/>
    </source>
</evidence>
<keyword evidence="4" id="KW-0521">NADP</keyword>
<dbReference type="GO" id="GO:0050661">
    <property type="term" value="F:NADP binding"/>
    <property type="evidence" value="ECO:0007669"/>
    <property type="project" value="InterPro"/>
</dbReference>
<evidence type="ECO:0000256" key="1">
    <source>
        <dbReference type="ARBA" id="ARBA00001917"/>
    </source>
</evidence>
<feature type="compositionally biased region" description="Polar residues" evidence="6">
    <location>
        <begin position="18"/>
        <end position="30"/>
    </location>
</feature>
<dbReference type="EMBL" id="CM003098">
    <property type="protein sequence ID" value="KUI64655.1"/>
    <property type="molecule type" value="Genomic_DNA"/>
</dbReference>
<feature type="region of interest" description="Disordered" evidence="6">
    <location>
        <begin position="18"/>
        <end position="54"/>
    </location>
</feature>
<feature type="domain" description="NADH:flavin oxidoreductase/NADH oxidase N-terminal" evidence="7">
    <location>
        <begin position="60"/>
        <end position="406"/>
    </location>
</feature>
<dbReference type="SMR" id="A0A194VLB8"/>
<name>A0A194VLB8_CYTMA</name>
<dbReference type="InterPro" id="IPR044152">
    <property type="entry name" value="YqjM-like"/>
</dbReference>
<evidence type="ECO:0000259" key="7">
    <source>
        <dbReference type="Pfam" id="PF00724"/>
    </source>
</evidence>
<evidence type="ECO:0000256" key="3">
    <source>
        <dbReference type="ARBA" id="ARBA00022643"/>
    </source>
</evidence>
<dbReference type="InterPro" id="IPR001155">
    <property type="entry name" value="OxRdtase_FMN_N"/>
</dbReference>
<dbReference type="CDD" id="cd02932">
    <property type="entry name" value="OYE_YqiM_FMN"/>
    <property type="match status" value="1"/>
</dbReference>
<dbReference type="PANTHER" id="PTHR43303:SF4">
    <property type="entry name" value="NADPH DEHYDROGENASE C23G7.10C-RELATED"/>
    <property type="match status" value="1"/>
</dbReference>
<evidence type="ECO:0000256" key="4">
    <source>
        <dbReference type="ARBA" id="ARBA00022857"/>
    </source>
</evidence>
<dbReference type="Proteomes" id="UP000078559">
    <property type="component" value="Chromosome 1"/>
</dbReference>
<dbReference type="InterPro" id="IPR013785">
    <property type="entry name" value="Aldolase_TIM"/>
</dbReference>
<dbReference type="GO" id="GO:0003959">
    <property type="term" value="F:NADPH dehydrogenase activity"/>
    <property type="evidence" value="ECO:0007669"/>
    <property type="project" value="InterPro"/>
</dbReference>
<dbReference type="GO" id="GO:0010181">
    <property type="term" value="F:FMN binding"/>
    <property type="evidence" value="ECO:0007669"/>
    <property type="project" value="InterPro"/>
</dbReference>
<dbReference type="Gene3D" id="3.20.20.70">
    <property type="entry name" value="Aldolase class I"/>
    <property type="match status" value="1"/>
</dbReference>
<dbReference type="PANTHER" id="PTHR43303">
    <property type="entry name" value="NADPH DEHYDROGENASE C23G7.10C-RELATED"/>
    <property type="match status" value="1"/>
</dbReference>
<proteinExistence type="predicted"/>
<keyword evidence="2" id="KW-0285">Flavoprotein</keyword>
<protein>
    <recommendedName>
        <fullName evidence="7">NADH:flavin oxidoreductase/NADH oxidase N-terminal domain-containing protein</fullName>
    </recommendedName>
</protein>
<dbReference type="OrthoDB" id="72788at2759"/>
<reference evidence="8" key="1">
    <citation type="submission" date="2014-12" db="EMBL/GenBank/DDBJ databases">
        <title>Genome Sequence of Valsa Canker Pathogens Uncovers a Specific Adaption of Colonization on Woody Bark.</title>
        <authorList>
            <person name="Yin Z."/>
            <person name="Liu H."/>
            <person name="Gao X."/>
            <person name="Li Z."/>
            <person name="Song N."/>
            <person name="Ke X."/>
            <person name="Dai Q."/>
            <person name="Wu Y."/>
            <person name="Sun Y."/>
            <person name="Xu J.-R."/>
            <person name="Kang Z.K."/>
            <person name="Wang L."/>
            <person name="Huang L."/>
        </authorList>
    </citation>
    <scope>NUCLEOTIDE SEQUENCE [LARGE SCALE GENOMIC DNA]</scope>
    <source>
        <strain evidence="8">03-8</strain>
    </source>
</reference>
<dbReference type="SUPFAM" id="SSF51395">
    <property type="entry name" value="FMN-linked oxidoreductases"/>
    <property type="match status" value="1"/>
</dbReference>
<evidence type="ECO:0000256" key="5">
    <source>
        <dbReference type="ARBA" id="ARBA00023002"/>
    </source>
</evidence>
<dbReference type="Pfam" id="PF00724">
    <property type="entry name" value="Oxidored_FMN"/>
    <property type="match status" value="1"/>
</dbReference>
<sequence length="442" mass="47580">MPSSQIVVPVTKPVVPASQVTGKPSLQNKPATDVPFFTPAQDPPSGTALDPQPNGASIPKLFTPLKIRGVTFQNRIFLSPLCQYSCLDGIQQPWNTAHLGGIISRGPGLSIIEASAVQPRGRITPEDSGIWSDAQIPGLTNLVQFAHSQGQKIGIQIAHAGRKASAVAPWLSVGSVAGKDVGGWPDDVVAPSAIPFSDNHCIPREITLKEIEELKADFVRAALRSVKAGFDVIELHNAHGYLLHEFLSPVANKRTDRYGGSFQNRVRLTLEIVEGIRAAIPEDMPLFVRISATDWLDEHPDFSESWTIKDSCKLAILLAERGVDLLDVSSGGIHPVAKVNSGPGYQAPFSKEIKKAVGDKILISAVGGIREGKQADEILTSDTPLDAIFAGRMFQKDPALVWHWAEDLDVSIYVANQIGWGFGGRASKTSTNGTIYGVNKEE</sequence>
<keyword evidence="9" id="KW-1185">Reference proteome</keyword>